<comment type="caution">
    <text evidence="2">The sequence shown here is derived from an EMBL/GenBank/DDBJ whole genome shotgun (WGS) entry which is preliminary data.</text>
</comment>
<protein>
    <submittedName>
        <fullName evidence="2">Uncharacterized protein</fullName>
    </submittedName>
</protein>
<accession>A0A813LXZ0</accession>
<feature type="non-terminal residue" evidence="2">
    <location>
        <position position="1"/>
    </location>
</feature>
<dbReference type="EMBL" id="CAJNNW010037335">
    <property type="protein sequence ID" value="CAE8740935.1"/>
    <property type="molecule type" value="Genomic_DNA"/>
</dbReference>
<evidence type="ECO:0000313" key="2">
    <source>
        <dbReference type="EMBL" id="CAE8740935.1"/>
    </source>
</evidence>
<gene>
    <name evidence="2" type="ORF">PGLA2088_LOCUS50232</name>
</gene>
<feature type="region of interest" description="Disordered" evidence="1">
    <location>
        <begin position="1"/>
        <end position="26"/>
    </location>
</feature>
<evidence type="ECO:0000256" key="1">
    <source>
        <dbReference type="SAM" id="MobiDB-lite"/>
    </source>
</evidence>
<feature type="non-terminal residue" evidence="2">
    <location>
        <position position="155"/>
    </location>
</feature>
<organism evidence="2 3">
    <name type="scientific">Polarella glacialis</name>
    <name type="common">Dinoflagellate</name>
    <dbReference type="NCBI Taxonomy" id="89957"/>
    <lineage>
        <taxon>Eukaryota</taxon>
        <taxon>Sar</taxon>
        <taxon>Alveolata</taxon>
        <taxon>Dinophyceae</taxon>
        <taxon>Suessiales</taxon>
        <taxon>Suessiaceae</taxon>
        <taxon>Polarella</taxon>
    </lineage>
</organism>
<dbReference type="Proteomes" id="UP000626109">
    <property type="component" value="Unassembled WGS sequence"/>
</dbReference>
<sequence>ACLGRGMSGAVGPDSPNSSKSRFGGGFSAPGIDWLLKKSRRSNTSAGSGGGDDSPKSAAGLLLQSLLDQAGLKNDESKQAYVSDVLLPLMVEPLFIPMLLQALVSVPSDPAIFILDWLVSHLGSLIPDHLAEGFKAWRNDNFVAGALRPQDGEDE</sequence>
<name>A0A813LXZ0_POLGL</name>
<evidence type="ECO:0000313" key="3">
    <source>
        <dbReference type="Proteomes" id="UP000626109"/>
    </source>
</evidence>
<reference evidence="2" key="1">
    <citation type="submission" date="2021-02" db="EMBL/GenBank/DDBJ databases">
        <authorList>
            <person name="Dougan E. K."/>
            <person name="Rhodes N."/>
            <person name="Thang M."/>
            <person name="Chan C."/>
        </authorList>
    </citation>
    <scope>NUCLEOTIDE SEQUENCE</scope>
</reference>
<proteinExistence type="predicted"/>
<dbReference type="AlphaFoldDB" id="A0A813LXZ0"/>